<keyword evidence="2" id="KW-1185">Reference proteome</keyword>
<proteinExistence type="predicted"/>
<reference evidence="1" key="1">
    <citation type="submission" date="2021-03" db="EMBL/GenBank/DDBJ databases">
        <title>Draft genome sequence of rust myrtle Austropuccinia psidii MF-1, a brazilian biotype.</title>
        <authorList>
            <person name="Quecine M.C."/>
            <person name="Pachon D.M.R."/>
            <person name="Bonatelli M.L."/>
            <person name="Correr F.H."/>
            <person name="Franceschini L.M."/>
            <person name="Leite T.F."/>
            <person name="Margarido G.R.A."/>
            <person name="Almeida C.A."/>
            <person name="Ferrarezi J.A."/>
            <person name="Labate C.A."/>
        </authorList>
    </citation>
    <scope>NUCLEOTIDE SEQUENCE</scope>
    <source>
        <strain evidence="1">MF-1</strain>
    </source>
</reference>
<comment type="caution">
    <text evidence="1">The sequence shown here is derived from an EMBL/GenBank/DDBJ whole genome shotgun (WGS) entry which is preliminary data.</text>
</comment>
<dbReference type="EMBL" id="AVOT02059281">
    <property type="protein sequence ID" value="MBW0552979.1"/>
    <property type="molecule type" value="Genomic_DNA"/>
</dbReference>
<evidence type="ECO:0000313" key="1">
    <source>
        <dbReference type="EMBL" id="MBW0552979.1"/>
    </source>
</evidence>
<dbReference type="Proteomes" id="UP000765509">
    <property type="component" value="Unassembled WGS sequence"/>
</dbReference>
<accession>A0A9Q3P954</accession>
<gene>
    <name evidence="1" type="ORF">O181_092694</name>
</gene>
<sequence length="192" mass="21377">MPSIQPSPKLILAHPCFLPFSHSHHALKICLQGLPQSPQDMPPTPPPLVCFHTPATYHADSPTEPSRYGSNTSTPSLPSPLLMLPHPCLIPSAAYHAHGVHVEPTHRNFHNNGNSHIHAISNLLKFSHFHNHWPDWPFLLFWPFMVISQSGPNLVPSSSGVPWPDFAFGKAFVFSSQQGKYSPNMCIFLFNL</sequence>
<organism evidence="1 2">
    <name type="scientific">Austropuccinia psidii MF-1</name>
    <dbReference type="NCBI Taxonomy" id="1389203"/>
    <lineage>
        <taxon>Eukaryota</taxon>
        <taxon>Fungi</taxon>
        <taxon>Dikarya</taxon>
        <taxon>Basidiomycota</taxon>
        <taxon>Pucciniomycotina</taxon>
        <taxon>Pucciniomycetes</taxon>
        <taxon>Pucciniales</taxon>
        <taxon>Sphaerophragmiaceae</taxon>
        <taxon>Austropuccinia</taxon>
    </lineage>
</organism>
<name>A0A9Q3P954_9BASI</name>
<evidence type="ECO:0000313" key="2">
    <source>
        <dbReference type="Proteomes" id="UP000765509"/>
    </source>
</evidence>
<dbReference type="AlphaFoldDB" id="A0A9Q3P954"/>
<protein>
    <submittedName>
        <fullName evidence="1">Uncharacterized protein</fullName>
    </submittedName>
</protein>